<evidence type="ECO:0000313" key="2">
    <source>
        <dbReference type="EMBL" id="MBA1375764.1"/>
    </source>
</evidence>
<name>A0A7V8RG13_9SPHN</name>
<proteinExistence type="predicted"/>
<feature type="chain" id="PRO_5031562309" description="Cytochrome c domain-containing protein" evidence="1">
    <location>
        <begin position="25"/>
        <end position="341"/>
    </location>
</feature>
<gene>
    <name evidence="2" type="ORF">FG486_15575</name>
</gene>
<accession>A0A7V8RG13</accession>
<dbReference type="NCBIfam" id="TIGR03806">
    <property type="entry name" value="chp_HNE_0200"/>
    <property type="match status" value="1"/>
</dbReference>
<sequence length="341" mass="36011">MKRWQGLAGVLAAALLVSALPAPAVINDSAITEAALPRKLSEFGFFAGPGATDPAPALVAYSLRTPLFSDYAEKQRFVYVPQGARVAADAEGRLTFPVGSALIKTFGYGSGAAFRPIETRVLLRRASGWEALPYVWNADLSDADLKVAGTRLPVTVTRPDGKRSEISYAVPNKNQCKECHSSAGAVVPIGPIAANLDIAPARVAAFRKRIDWAAAPIAASGPIWNDASTGTLDQRARAYLMVNCAHCHNPTGSASNSGLFLNYGAAADRTATGLYKRPVAAGRGSGGREFAIAPGQPDQSIMIHRMGSTEPGVAMPEVGRSMVHEEGVALIREWISSLRSE</sequence>
<dbReference type="RefSeq" id="WP_181268217.1">
    <property type="nucleotide sequence ID" value="NZ_BAAAGB010000001.1"/>
</dbReference>
<reference evidence="2 3" key="1">
    <citation type="journal article" date="1994" name="Int. J. Syst. Bacteriol.">
        <title>Phylogenetic positions of novel aerobic, bacteriochlorophyll a-containing bacteria and description of Roseococcus thiosulfatophilus gen. nov., sp. nov., Erythromicrobium ramosum gen. nov., sp. nov., and Erythrobacter litoralis sp. nov.</title>
        <authorList>
            <person name="Yurkov V."/>
            <person name="Stackebrandt E."/>
            <person name="Holmes A."/>
            <person name="Fuerst J.A."/>
            <person name="Hugenholtz P."/>
            <person name="Golecki J."/>
            <person name="Gad'on N."/>
            <person name="Gorlenko V.M."/>
            <person name="Kompantseva E.I."/>
            <person name="Drews G."/>
        </authorList>
    </citation>
    <scope>NUCLEOTIDE SEQUENCE [LARGE SCALE GENOMIC DNA]</scope>
    <source>
        <strain evidence="2 3">KR-99</strain>
    </source>
</reference>
<dbReference type="AlphaFoldDB" id="A0A7V8RG13"/>
<evidence type="ECO:0008006" key="4">
    <source>
        <dbReference type="Google" id="ProtNLM"/>
    </source>
</evidence>
<keyword evidence="1" id="KW-0732">Signal</keyword>
<evidence type="ECO:0000313" key="3">
    <source>
        <dbReference type="Proteomes" id="UP000589292"/>
    </source>
</evidence>
<feature type="signal peptide" evidence="1">
    <location>
        <begin position="1"/>
        <end position="24"/>
    </location>
</feature>
<comment type="caution">
    <text evidence="2">The sequence shown here is derived from an EMBL/GenBank/DDBJ whole genome shotgun (WGS) entry which is preliminary data.</text>
</comment>
<dbReference type="Proteomes" id="UP000589292">
    <property type="component" value="Unassembled WGS sequence"/>
</dbReference>
<dbReference type="InterPro" id="IPR022269">
    <property type="entry name" value="SO_2930-like_C"/>
</dbReference>
<dbReference type="EMBL" id="VDES01000003">
    <property type="protein sequence ID" value="MBA1375764.1"/>
    <property type="molecule type" value="Genomic_DNA"/>
</dbReference>
<protein>
    <recommendedName>
        <fullName evidence="4">Cytochrome c domain-containing protein</fullName>
    </recommendedName>
</protein>
<evidence type="ECO:0000256" key="1">
    <source>
        <dbReference type="SAM" id="SignalP"/>
    </source>
</evidence>
<keyword evidence="3" id="KW-1185">Reference proteome</keyword>
<organism evidence="2 3">
    <name type="scientific">Sphingomonas ursincola</name>
    <dbReference type="NCBI Taxonomy" id="56361"/>
    <lineage>
        <taxon>Bacteria</taxon>
        <taxon>Pseudomonadati</taxon>
        <taxon>Pseudomonadota</taxon>
        <taxon>Alphaproteobacteria</taxon>
        <taxon>Sphingomonadales</taxon>
        <taxon>Sphingomonadaceae</taxon>
        <taxon>Sphingomonas</taxon>
    </lineage>
</organism>